<proteinExistence type="predicted"/>
<feature type="domain" description="Phosphodiester glycosidase" evidence="2">
    <location>
        <begin position="157"/>
        <end position="284"/>
    </location>
</feature>
<dbReference type="AlphaFoldDB" id="A0ABD0K3X2"/>
<feature type="signal peptide" evidence="1">
    <location>
        <begin position="1"/>
        <end position="30"/>
    </location>
</feature>
<feature type="chain" id="PRO_5044783633" description="Phosphodiester glycosidase domain-containing protein" evidence="1">
    <location>
        <begin position="31"/>
        <end position="288"/>
    </location>
</feature>
<name>A0ABD0K3X2_9CAEN</name>
<keyword evidence="4" id="KW-1185">Reference proteome</keyword>
<dbReference type="PANTHER" id="PTHR40446">
    <property type="entry name" value="N-ACETYLGLUCOSAMINE-1-PHOSPHODIESTER ALPHA-N-ACETYLGLUCOSAMINIDASE"/>
    <property type="match status" value="1"/>
</dbReference>
<dbReference type="EMBL" id="JACVVK020000258">
    <property type="protein sequence ID" value="KAK7481658.1"/>
    <property type="molecule type" value="Genomic_DNA"/>
</dbReference>
<dbReference type="Proteomes" id="UP001519460">
    <property type="component" value="Unassembled WGS sequence"/>
</dbReference>
<dbReference type="Pfam" id="PF09992">
    <property type="entry name" value="NAGPA"/>
    <property type="match status" value="1"/>
</dbReference>
<evidence type="ECO:0000256" key="1">
    <source>
        <dbReference type="SAM" id="SignalP"/>
    </source>
</evidence>
<gene>
    <name evidence="3" type="ORF">BaRGS_00027031</name>
</gene>
<evidence type="ECO:0000313" key="3">
    <source>
        <dbReference type="EMBL" id="KAK7481658.1"/>
    </source>
</evidence>
<reference evidence="3 4" key="1">
    <citation type="journal article" date="2023" name="Sci. Data">
        <title>Genome assembly of the Korean intertidal mud-creeper Batillaria attramentaria.</title>
        <authorList>
            <person name="Patra A.K."/>
            <person name="Ho P.T."/>
            <person name="Jun S."/>
            <person name="Lee S.J."/>
            <person name="Kim Y."/>
            <person name="Won Y.J."/>
        </authorList>
    </citation>
    <scope>NUCLEOTIDE SEQUENCE [LARGE SCALE GENOMIC DNA]</scope>
    <source>
        <strain evidence="3">Wonlab-2016</strain>
    </source>
</reference>
<evidence type="ECO:0000259" key="2">
    <source>
        <dbReference type="Pfam" id="PF09992"/>
    </source>
</evidence>
<keyword evidence="1" id="KW-0732">Signal</keyword>
<accession>A0ABD0K3X2</accession>
<organism evidence="3 4">
    <name type="scientific">Batillaria attramentaria</name>
    <dbReference type="NCBI Taxonomy" id="370345"/>
    <lineage>
        <taxon>Eukaryota</taxon>
        <taxon>Metazoa</taxon>
        <taxon>Spiralia</taxon>
        <taxon>Lophotrochozoa</taxon>
        <taxon>Mollusca</taxon>
        <taxon>Gastropoda</taxon>
        <taxon>Caenogastropoda</taxon>
        <taxon>Sorbeoconcha</taxon>
        <taxon>Cerithioidea</taxon>
        <taxon>Batillariidae</taxon>
        <taxon>Batillaria</taxon>
    </lineage>
</organism>
<evidence type="ECO:0000313" key="4">
    <source>
        <dbReference type="Proteomes" id="UP001519460"/>
    </source>
</evidence>
<comment type="caution">
    <text evidence="3">The sequence shown here is derived from an EMBL/GenBank/DDBJ whole genome shotgun (WGS) entry which is preliminary data.</text>
</comment>
<sequence length="288" mass="31809">MHVWTPGHQLVTTVVCCLLMLIVYTKPSLAATSESSHPQRSVTHDGDILRPYLGHHGPVHRRLRDTQECQHVRYGNTTYSLHPAHKNQSTVTHLADVRHKIVVIGTPYYDQRVVTLRFQRVYNPRSTFSVMEPEHPGSCGEEKDVRASVQETAATRDCVVATNAGFFDTHTGACLGNIVCDGKLVQDSGGIQNVHFGITKDGNLFTGYLSEIELVTLSFQQLVGGVIWLVRDGDVYVDESRDIECPDTQETGPLDTFINVMSARTAVGHDSEGRVLMAQLNGKTNLNG</sequence>
<dbReference type="PANTHER" id="PTHR40446:SF2">
    <property type="entry name" value="N-ACETYLGLUCOSAMINE-1-PHOSPHODIESTER ALPHA-N-ACETYLGLUCOSAMINIDASE"/>
    <property type="match status" value="1"/>
</dbReference>
<dbReference type="InterPro" id="IPR018711">
    <property type="entry name" value="NAGPA"/>
</dbReference>
<protein>
    <recommendedName>
        <fullName evidence="2">Phosphodiester glycosidase domain-containing protein</fullName>
    </recommendedName>
</protein>